<protein>
    <submittedName>
        <fullName evidence="1">Uncharacterized protein</fullName>
    </submittedName>
</protein>
<reference evidence="2" key="1">
    <citation type="submission" date="2018-03" db="EMBL/GenBank/DDBJ databases">
        <authorList>
            <person name="Rodrigo-Torres L."/>
            <person name="Arahal R. D."/>
            <person name="Lucena T."/>
        </authorList>
    </citation>
    <scope>NUCLEOTIDE SEQUENCE [LARGE SCALE GENOMIC DNA]</scope>
    <source>
        <strain evidence="2">CECT 7615</strain>
    </source>
</reference>
<name>A0A2R8CFD9_9RHOB</name>
<evidence type="ECO:0000313" key="1">
    <source>
        <dbReference type="EMBL" id="SPJ31137.1"/>
    </source>
</evidence>
<evidence type="ECO:0000313" key="2">
    <source>
        <dbReference type="Proteomes" id="UP000244898"/>
    </source>
</evidence>
<dbReference type="RefSeq" id="WP_165821510.1">
    <property type="nucleotide sequence ID" value="NZ_ONZG01000017.1"/>
</dbReference>
<dbReference type="AlphaFoldDB" id="A0A2R8CFD9"/>
<dbReference type="Proteomes" id="UP000244898">
    <property type="component" value="Unassembled WGS sequence"/>
</dbReference>
<gene>
    <name evidence="1" type="ORF">TRM7615_04678</name>
</gene>
<sequence>MVNAQIAAANASMQKMYEAGEPGYVNTIGLDDSQSWGEFVGSGVNPMAEETYDY</sequence>
<keyword evidence="2" id="KW-1185">Reference proteome</keyword>
<proteinExistence type="predicted"/>
<organism evidence="1 2">
    <name type="scientific">Falsiruegeria mediterranea M17</name>
    <dbReference type="NCBI Taxonomy" id="1200281"/>
    <lineage>
        <taxon>Bacteria</taxon>
        <taxon>Pseudomonadati</taxon>
        <taxon>Pseudomonadota</taxon>
        <taxon>Alphaproteobacteria</taxon>
        <taxon>Rhodobacterales</taxon>
        <taxon>Roseobacteraceae</taxon>
        <taxon>Falsiruegeria</taxon>
    </lineage>
</organism>
<dbReference type="EMBL" id="ONZG01000017">
    <property type="protein sequence ID" value="SPJ31137.1"/>
    <property type="molecule type" value="Genomic_DNA"/>
</dbReference>
<accession>A0A2R8CFD9</accession>